<feature type="compositionally biased region" description="Polar residues" evidence="1">
    <location>
        <begin position="589"/>
        <end position="599"/>
    </location>
</feature>
<feature type="compositionally biased region" description="Polar residues" evidence="1">
    <location>
        <begin position="937"/>
        <end position="958"/>
    </location>
</feature>
<sequence>MDACRWRPTGRRSKPFSRGDSRAPSYTQDAPLERERHGCRSQQRQGSAARVGGRPCKDREHARRGGRAASSVSADAAASALRQQCETTRFLARLLAGLTLQWREVMADLTEAQVPFNISDAAAAAAASKLGERAHIDRRHHHRRRSFSPLQPRCRCRSGSAVAKAASKSYLTEELRFAGLHAEAEHALLRCRERRRAPSASLSDPCEGRSRHCASGADASTLKRCLDVADQKVGGALRTDAAFCSTATNWHCLTPAIQWIPYLLKDDAEERHDTSTRDRRDLWESGLLYASPHRPRQYSNARMERDARDGEGVCVGSDMGADAHLRRAVLEGAARSVEVIILGMRQVREVLSATAVTTVSNNDNGGSGRHRFHRGGHPSSSRASPLSTRSDSASSAASAEANQVSAHRRRRMSHEAHTQQSSGMALRDGARRSSARCSGYGLGHSEGVAPSSIFVTSAASPSRSQRRSRSAGDTPFATAATPAAAGGVLVYPAPPASERVYIYPRADRSAAVVSPLRHRSYSAMTADVSAAAPLSQWNRKLGWQATGATVSVGVKTGVAPPTGFAGSMDALSSLSDPSSDHASPAQPMALQTASPTTRSRLPPSTLPSYVAAVIARRTSQVRWTALAHEEGEARLRIVMAHGCRLMRVLRDHYERLRELEWESRRHSLITKIGVVAGEQGAKTVRPPAPRAAARASTRTSDTDGVAGPANSPSPTPSLSFPSAFAVPAHTETSSEVAMSPAAQIPPARNGGRDYEWEGTPTEAQPSASTTATAMVILNTYASSSPSQRRQPVWEMNSATHSRVSAARYSAAASHASRLPARRLPASHLPPVVLHDSSVAGAVTTSSAAADAPKAPASVPASAPRPSAKQFELRSPPHVRPSALLQQLRNAAAVVGEEEKYAEHIPFMTRHAHSHPTSANSCLLLSPLEESAEEAISQNASSDLDSRTTAASTSGKQNVSCSADSSSSSVAYIVEENAERHFPSSTAKTAAGLMATAGDRAYLAAASQGPPPPPRVVANGAHLGNVEDEAPPSPRSDGAAPQNLAIAVELFPVGDADVSAACAPLPSKRLIFSPSPLPSVPNMNNLGNANTATVDVFEVATVTDEADAASFSSVASFHENAAESPVASVGAAAAGDTAVTNLTTGECFTEEPLNGYSLPPADPAPR</sequence>
<feature type="region of interest" description="Disordered" evidence="1">
    <location>
        <begin position="680"/>
        <end position="768"/>
    </location>
</feature>
<feature type="compositionally biased region" description="Low complexity" evidence="1">
    <location>
        <begin position="377"/>
        <end position="405"/>
    </location>
</feature>
<feature type="region of interest" description="Disordered" evidence="1">
    <location>
        <begin position="1003"/>
        <end position="1039"/>
    </location>
</feature>
<name>A0A6J8F6X6_LEIDO</name>
<feature type="compositionally biased region" description="Low complexity" evidence="1">
    <location>
        <begin position="569"/>
        <end position="585"/>
    </location>
</feature>
<organism evidence="2 3">
    <name type="scientific">Leishmania donovani</name>
    <dbReference type="NCBI Taxonomy" id="5661"/>
    <lineage>
        <taxon>Eukaryota</taxon>
        <taxon>Discoba</taxon>
        <taxon>Euglenozoa</taxon>
        <taxon>Kinetoplastea</taxon>
        <taxon>Metakinetoplastina</taxon>
        <taxon>Trypanosomatida</taxon>
        <taxon>Trypanosomatidae</taxon>
        <taxon>Leishmaniinae</taxon>
        <taxon>Leishmania</taxon>
    </lineage>
</organism>
<dbReference type="VEuPathDB" id="TriTrypDB:LdBPK_130730.1"/>
<feature type="compositionally biased region" description="Low complexity" evidence="1">
    <location>
        <begin position="844"/>
        <end position="867"/>
    </location>
</feature>
<evidence type="ECO:0000256" key="1">
    <source>
        <dbReference type="SAM" id="MobiDB-lite"/>
    </source>
</evidence>
<proteinExistence type="predicted"/>
<feature type="region of interest" description="Disordered" evidence="1">
    <location>
        <begin position="933"/>
        <end position="962"/>
    </location>
</feature>
<feature type="compositionally biased region" description="Basic residues" evidence="1">
    <location>
        <begin position="136"/>
        <end position="146"/>
    </location>
</feature>
<gene>
    <name evidence="2" type="ORF">LDHU3_13.0930</name>
</gene>
<dbReference type="VEuPathDB" id="TriTrypDB:LDHU3_13.0930"/>
<reference evidence="2" key="1">
    <citation type="submission" date="2020-06" db="EMBL/GenBank/DDBJ databases">
        <authorList>
            <person name="Camacho E."/>
            <person name="Gonzalez-de la Fuente S."/>
            <person name="Rastrojo A."/>
            <person name="Peiro-Pastor R."/>
            <person name="Solana JC."/>
            <person name="Tabera L."/>
            <person name="Gamarro F."/>
            <person name="Carrasco-Ramiro F."/>
            <person name="Requena JM."/>
            <person name="Aguado B."/>
        </authorList>
    </citation>
    <scope>NUCLEOTIDE SEQUENCE</scope>
</reference>
<evidence type="ECO:0000313" key="3">
    <source>
        <dbReference type="Proteomes" id="UP000601710"/>
    </source>
</evidence>
<dbReference type="EMBL" id="LR812633">
    <property type="protein sequence ID" value="CAC5428448.1"/>
    <property type="molecule type" value="Genomic_DNA"/>
</dbReference>
<feature type="region of interest" description="Disordered" evidence="1">
    <location>
        <begin position="358"/>
        <end position="438"/>
    </location>
</feature>
<evidence type="ECO:0000313" key="2">
    <source>
        <dbReference type="EMBL" id="CAC5428448.1"/>
    </source>
</evidence>
<accession>A0A6J8F6X6</accession>
<feature type="region of interest" description="Disordered" evidence="1">
    <location>
        <begin position="456"/>
        <end position="478"/>
    </location>
</feature>
<feature type="region of interest" description="Disordered" evidence="1">
    <location>
        <begin position="569"/>
        <end position="603"/>
    </location>
</feature>
<dbReference type="Proteomes" id="UP000601710">
    <property type="component" value="Chromosome 13"/>
</dbReference>
<feature type="region of interest" description="Disordered" evidence="1">
    <location>
        <begin position="132"/>
        <end position="151"/>
    </location>
</feature>
<protein>
    <submittedName>
        <fullName evidence="2">Hypothetical_protein_conserved</fullName>
    </submittedName>
</protein>
<dbReference type="AlphaFoldDB" id="A0A6J8F6X6"/>
<feature type="region of interest" description="Disordered" evidence="1">
    <location>
        <begin position="844"/>
        <end position="873"/>
    </location>
</feature>
<feature type="region of interest" description="Disordered" evidence="1">
    <location>
        <begin position="1"/>
        <end position="74"/>
    </location>
</feature>
<dbReference type="VEuPathDB" id="TriTrypDB:LdCL_130012700"/>